<protein>
    <submittedName>
        <fullName evidence="3">Mobilization protein</fullName>
    </submittedName>
</protein>
<name>A0A2P1AAV4_9ENTE</name>
<evidence type="ECO:0000256" key="1">
    <source>
        <dbReference type="ARBA" id="ARBA00010657"/>
    </source>
</evidence>
<dbReference type="GO" id="GO:0003677">
    <property type="term" value="F:DNA binding"/>
    <property type="evidence" value="ECO:0007669"/>
    <property type="project" value="InterPro"/>
</dbReference>
<dbReference type="GO" id="GO:0006310">
    <property type="term" value="P:DNA recombination"/>
    <property type="evidence" value="ECO:0007669"/>
    <property type="project" value="InterPro"/>
</dbReference>
<proteinExistence type="inferred from homology"/>
<evidence type="ECO:0000256" key="2">
    <source>
        <dbReference type="SAM" id="Coils"/>
    </source>
</evidence>
<comment type="similarity">
    <text evidence="1">Belongs to the plasmid mobilization pre family.</text>
</comment>
<dbReference type="EMBL" id="KY978588">
    <property type="protein sequence ID" value="AVI10258.1"/>
    <property type="molecule type" value="Genomic_DNA"/>
</dbReference>
<dbReference type="Pfam" id="PF01076">
    <property type="entry name" value="Mob_Pre"/>
    <property type="match status" value="1"/>
</dbReference>
<organism evidence="3">
    <name type="scientific">Enterococcus durans</name>
    <dbReference type="NCBI Taxonomy" id="53345"/>
    <lineage>
        <taxon>Bacteria</taxon>
        <taxon>Bacillati</taxon>
        <taxon>Bacillota</taxon>
        <taxon>Bacilli</taxon>
        <taxon>Lactobacillales</taxon>
        <taxon>Enterococcaceae</taxon>
        <taxon>Enterococcus</taxon>
    </lineage>
</organism>
<geneLocation type="plasmid" evidence="3">
    <name>pMK8</name>
</geneLocation>
<dbReference type="AlphaFoldDB" id="A0A2P1AAV4"/>
<reference evidence="3" key="1">
    <citation type="submission" date="2017-04" db="EMBL/GenBank/DDBJ databases">
        <title>Characterization of a Rolling-Circle Replication Plasmid pMK8 from Enterococcus durans 1-8.</title>
        <authorList>
            <person name="Zhou P."/>
        </authorList>
    </citation>
    <scope>NUCLEOTIDE SEQUENCE</scope>
    <source>
        <strain evidence="3">1-8</strain>
        <plasmid evidence="3">pMK8</plasmid>
    </source>
</reference>
<dbReference type="NCBIfam" id="NF041497">
    <property type="entry name" value="MobV"/>
    <property type="match status" value="1"/>
</dbReference>
<dbReference type="Gene3D" id="3.30.930.30">
    <property type="match status" value="1"/>
</dbReference>
<accession>A0A2P1AAV4</accession>
<keyword evidence="3" id="KW-0614">Plasmid</keyword>
<evidence type="ECO:0000313" key="3">
    <source>
        <dbReference type="EMBL" id="AVI10258.1"/>
    </source>
</evidence>
<dbReference type="RefSeq" id="WP_128436457.1">
    <property type="nucleotide sequence ID" value="NZ_KY978588.1"/>
</dbReference>
<dbReference type="CDD" id="cd17242">
    <property type="entry name" value="MobM_relaxase"/>
    <property type="match status" value="1"/>
</dbReference>
<feature type="coiled-coil region" evidence="2">
    <location>
        <begin position="269"/>
        <end position="317"/>
    </location>
</feature>
<keyword evidence="2" id="KW-0175">Coiled coil</keyword>
<sequence>MAHLKKNTRASLSGLSIHFERKTDNHSNKEIDISRSHLNQDLMQDNSNMVERFNERLEDVYCMNRKDVKALGTWVVTLPDELKDLSHDKQQEFFNETKNFLDKRYGKENAVAAIVHYDETTPHLHYGFVPVVYDEKKDRLKVSAKEVLNRKDLQTFHDDLNKHLKEKLPFYEKGILNDQTLPFQNVGEIKKYNETYQEMKQALEQKKAVIRMKNDALEPFEKSLKRINDTEKMFDTIDKNAKKGFGQVVIKSSDFEKLKTQAVENQVLANANEKEMYILKDKNKKLEKDNRMLSTKLDHKTQKNEALTKKNNELTKVKNDGHKFRELVKRDLEKQYNIVDLTEKEVNALSVVKAIDEDIKPKNKEEGKSWLDDLNNGKGTRIEESMLEKALEKAQELYREIIKKVERMMGMNISL</sequence>
<dbReference type="InterPro" id="IPR001668">
    <property type="entry name" value="Mob_Pre"/>
</dbReference>